<gene>
    <name evidence="1" type="ORF">SAMN05421853_10825</name>
</gene>
<dbReference type="EMBL" id="FOXV01000008">
    <property type="protein sequence ID" value="SFQ51939.1"/>
    <property type="molecule type" value="Genomic_DNA"/>
</dbReference>
<keyword evidence="2" id="KW-1185">Reference proteome</keyword>
<proteinExistence type="predicted"/>
<evidence type="ECO:0000313" key="2">
    <source>
        <dbReference type="Proteomes" id="UP000243106"/>
    </source>
</evidence>
<sequence length="188" mass="20066">MNLLDLDARWRRLNDPDYVCPCCGRSFGGLIDIGFGAPDDWPFAEPEAGDVVAEGEDKLSSELCRLGARRFLRAHLAFPVRGAEDAVHLAPWAEVAPEDFYEALDRIEAGESAERSIPATLANILPAPVPGLFTGNLILGAPDTRPRFAPDPGSVLAEAASGGLSFDALLDLYAGLGEDLRPHLTGQA</sequence>
<reference evidence="2" key="1">
    <citation type="submission" date="2016-10" db="EMBL/GenBank/DDBJ databases">
        <authorList>
            <person name="Varghese N."/>
            <person name="Submissions S."/>
        </authorList>
    </citation>
    <scope>NUCLEOTIDE SEQUENCE [LARGE SCALE GENOMIC DNA]</scope>
    <source>
        <strain evidence="2">JCM 10271</strain>
    </source>
</reference>
<name>A0A1I5Z641_9RHOB</name>
<evidence type="ECO:0008006" key="3">
    <source>
        <dbReference type="Google" id="ProtNLM"/>
    </source>
</evidence>
<dbReference type="Proteomes" id="UP000243106">
    <property type="component" value="Unassembled WGS sequence"/>
</dbReference>
<protein>
    <recommendedName>
        <fullName evidence="3">DUF2199 domain-containing protein</fullName>
    </recommendedName>
</protein>
<evidence type="ECO:0000313" key="1">
    <source>
        <dbReference type="EMBL" id="SFQ51939.1"/>
    </source>
</evidence>
<dbReference type="RefSeq" id="WP_175497544.1">
    <property type="nucleotide sequence ID" value="NZ_FOXV01000008.1"/>
</dbReference>
<organism evidence="1 2">
    <name type="scientific">Roseivivax halotolerans</name>
    <dbReference type="NCBI Taxonomy" id="93684"/>
    <lineage>
        <taxon>Bacteria</taxon>
        <taxon>Pseudomonadati</taxon>
        <taxon>Pseudomonadota</taxon>
        <taxon>Alphaproteobacteria</taxon>
        <taxon>Rhodobacterales</taxon>
        <taxon>Roseobacteraceae</taxon>
        <taxon>Roseivivax</taxon>
    </lineage>
</organism>
<dbReference type="InterPro" id="IPR018697">
    <property type="entry name" value="DUF2199"/>
</dbReference>
<dbReference type="STRING" id="93684.SAMN05421853_10825"/>
<accession>A0A1I5Z641</accession>
<dbReference type="AlphaFoldDB" id="A0A1I5Z641"/>
<dbReference type="Pfam" id="PF09965">
    <property type="entry name" value="DUF2199"/>
    <property type="match status" value="1"/>
</dbReference>